<evidence type="ECO:0000313" key="3">
    <source>
        <dbReference type="Proteomes" id="UP000016927"/>
    </source>
</evidence>
<protein>
    <submittedName>
        <fullName evidence="2">Uncharacterized protein</fullName>
    </submittedName>
</protein>
<evidence type="ECO:0000313" key="2">
    <source>
        <dbReference type="EMBL" id="EOB14462.1"/>
    </source>
</evidence>
<proteinExistence type="predicted"/>
<accession>R0KW84</accession>
<feature type="compositionally biased region" description="Low complexity" evidence="1">
    <location>
        <begin position="180"/>
        <end position="196"/>
    </location>
</feature>
<sequence length="277" mass="30974">MFKMIDVIKNESTLPIHEKHTNDISKDLYHKSISNDNLSEDTFGEQFQLPLNSYLKNSPEFNEYRSSVIRKKQLEEVFNDHSLPFELSAVWLSKATVFEILDVGGNVKFKTDSRCLTRGLYDTNTNGYYLVLDPCTNIPEQLFSTSDETESKEKKPSTPEPSPPKSDSTPNPDTTKESSPKNVSGGSSSSSRSAVSAFSQQIMDGLVKSMGEGKIKNPREFNEHASKIICEKQSDNIRLQQQTQKMCSPPIALLSPKSSMFTGKFSRPVLSLTSVNN</sequence>
<feature type="non-terminal residue" evidence="2">
    <location>
        <position position="277"/>
    </location>
</feature>
<evidence type="ECO:0000256" key="1">
    <source>
        <dbReference type="SAM" id="MobiDB-lite"/>
    </source>
</evidence>
<feature type="region of interest" description="Disordered" evidence="1">
    <location>
        <begin position="145"/>
        <end position="196"/>
    </location>
</feature>
<dbReference type="HOGENOM" id="CLU_1005084_0_0_1"/>
<dbReference type="OrthoDB" id="10457033at2759"/>
<gene>
    <name evidence="2" type="ORF">NBO_27g0019</name>
</gene>
<dbReference type="VEuPathDB" id="MicrosporidiaDB:NBO_27g0019"/>
<reference evidence="2 3" key="1">
    <citation type="journal article" date="2013" name="BMC Genomics">
        <title>Comparative genomics of parasitic silkworm microsporidia reveal an association between genome expansion and host adaptation.</title>
        <authorList>
            <person name="Pan G."/>
            <person name="Xu J."/>
            <person name="Li T."/>
            <person name="Xia Q."/>
            <person name="Liu S.L."/>
            <person name="Zhang G."/>
            <person name="Li S."/>
            <person name="Li C."/>
            <person name="Liu H."/>
            <person name="Yang L."/>
            <person name="Liu T."/>
            <person name="Zhang X."/>
            <person name="Wu Z."/>
            <person name="Fan W."/>
            <person name="Dang X."/>
            <person name="Xiang H."/>
            <person name="Tao M."/>
            <person name="Li Y."/>
            <person name="Hu J."/>
            <person name="Li Z."/>
            <person name="Lin L."/>
            <person name="Luo J."/>
            <person name="Geng L."/>
            <person name="Wang L."/>
            <person name="Long M."/>
            <person name="Wan Y."/>
            <person name="He N."/>
            <person name="Zhang Z."/>
            <person name="Lu C."/>
            <person name="Keeling P.J."/>
            <person name="Wang J."/>
            <person name="Xiang Z."/>
            <person name="Zhou Z."/>
        </authorList>
    </citation>
    <scope>NUCLEOTIDE SEQUENCE [LARGE SCALE GENOMIC DNA]</scope>
    <source>
        <strain evidence="3">CQ1 / CVCC 102059</strain>
    </source>
</reference>
<name>R0KW84_NOSB1</name>
<dbReference type="Proteomes" id="UP000016927">
    <property type="component" value="Unassembled WGS sequence"/>
</dbReference>
<dbReference type="AlphaFoldDB" id="R0KW84"/>
<dbReference type="EMBL" id="KB908935">
    <property type="protein sequence ID" value="EOB14462.1"/>
    <property type="molecule type" value="Genomic_DNA"/>
</dbReference>
<keyword evidence="3" id="KW-1185">Reference proteome</keyword>
<organism evidence="2 3">
    <name type="scientific">Nosema bombycis (strain CQ1 / CVCC 102059)</name>
    <name type="common">Microsporidian parasite</name>
    <name type="synonym">Pebrine of silkworm</name>
    <dbReference type="NCBI Taxonomy" id="578461"/>
    <lineage>
        <taxon>Eukaryota</taxon>
        <taxon>Fungi</taxon>
        <taxon>Fungi incertae sedis</taxon>
        <taxon>Microsporidia</taxon>
        <taxon>Nosematidae</taxon>
        <taxon>Nosema</taxon>
    </lineage>
</organism>